<feature type="transmembrane region" description="Helical" evidence="1">
    <location>
        <begin position="174"/>
        <end position="202"/>
    </location>
</feature>
<proteinExistence type="predicted"/>
<protein>
    <recommendedName>
        <fullName evidence="4">PepSY-associated TM helix domain-containing protein</fullName>
    </recommendedName>
</protein>
<evidence type="ECO:0000256" key="1">
    <source>
        <dbReference type="SAM" id="Phobius"/>
    </source>
</evidence>
<dbReference type="PANTHER" id="PTHR34219:SF3">
    <property type="entry name" value="BLL7967 PROTEIN"/>
    <property type="match status" value="1"/>
</dbReference>
<dbReference type="EMBL" id="AMRI01000023">
    <property type="protein sequence ID" value="EKE69576.1"/>
    <property type="molecule type" value="Genomic_DNA"/>
</dbReference>
<dbReference type="PANTHER" id="PTHR34219">
    <property type="entry name" value="IRON-REGULATED INNER MEMBRANE PROTEIN-RELATED"/>
    <property type="match status" value="1"/>
</dbReference>
<keyword evidence="1" id="KW-0472">Membrane</keyword>
<evidence type="ECO:0000313" key="2">
    <source>
        <dbReference type="EMBL" id="EKE69576.1"/>
    </source>
</evidence>
<dbReference type="eggNOG" id="COG3182">
    <property type="taxonomic scope" value="Bacteria"/>
</dbReference>
<keyword evidence="1" id="KW-1133">Transmembrane helix</keyword>
<dbReference type="Proteomes" id="UP000006755">
    <property type="component" value="Unassembled WGS sequence"/>
</dbReference>
<feature type="transmembrane region" description="Helical" evidence="1">
    <location>
        <begin position="369"/>
        <end position="389"/>
    </location>
</feature>
<feature type="transmembrane region" description="Helical" evidence="1">
    <location>
        <begin position="130"/>
        <end position="153"/>
    </location>
</feature>
<keyword evidence="1" id="KW-0812">Transmembrane</keyword>
<dbReference type="Pfam" id="PF03929">
    <property type="entry name" value="PepSY_TM"/>
    <property type="match status" value="1"/>
</dbReference>
<feature type="transmembrane region" description="Helical" evidence="1">
    <location>
        <begin position="451"/>
        <end position="474"/>
    </location>
</feature>
<keyword evidence="3" id="KW-1185">Reference proteome</keyword>
<gene>
    <name evidence="2" type="ORF">B3C1_14822</name>
</gene>
<dbReference type="RefSeq" id="WP_008485818.1">
    <property type="nucleotide sequence ID" value="NZ_AMRI01000023.1"/>
</dbReference>
<dbReference type="InterPro" id="IPR005625">
    <property type="entry name" value="PepSY-ass_TM"/>
</dbReference>
<comment type="caution">
    <text evidence="2">The sequence shown here is derived from an EMBL/GenBank/DDBJ whole genome shotgun (WGS) entry which is preliminary data.</text>
</comment>
<accession>K2IHJ2</accession>
<sequence length="482" mass="52365">MKLQRRDWTRVHNWLGVLITPPLAVIVFTGIVLFFHDALNQWEFARAPQLSLGQAMDQAAQRLEEDGTLVAGGNLSFYPAEGQGFPLLVSAGKGYQAVLADGTLVADAVHGSAGRALLEVHYALSLPMGIYLAGLVALLMLVLLMNGLVVHWPNLKRQWQQYRGQSGKDRWLDLHKLVGVATLPYLLMYALTGAAFCLLVFYQALLLLGPYQGDRSAILADMGFPQVPKATGLPLAQGQLPPSILLAQSQQLLGAQPNRLTIAPWQDQAQQVITAASRGRELIESQELRFVPGTDTPLESLTQDNMGPARLVFDSFTALHYGHFGGQAILWLFSLLGLGTLAMLFGGALRAQGRLVPGSALYRWNRQGLVLAGSLPLGTLALLLAGRYLPMDSALRYGAFPWIFWIATLAPVLWPLAKGQGRKRVAWLWWSSGLLALVAIGSLLQKGLQGQLAWLVALALGLGLLAWGGLKLTVRKVAVTRL</sequence>
<feature type="transmembrane region" description="Helical" evidence="1">
    <location>
        <begin position="12"/>
        <end position="35"/>
    </location>
</feature>
<dbReference type="STRING" id="745411.B3C1_14822"/>
<evidence type="ECO:0000313" key="3">
    <source>
        <dbReference type="Proteomes" id="UP000006755"/>
    </source>
</evidence>
<organism evidence="2 3">
    <name type="scientific">Gallaecimonas xiamenensis 3-C-1</name>
    <dbReference type="NCBI Taxonomy" id="745411"/>
    <lineage>
        <taxon>Bacteria</taxon>
        <taxon>Pseudomonadati</taxon>
        <taxon>Pseudomonadota</taxon>
        <taxon>Gammaproteobacteria</taxon>
        <taxon>Enterobacterales</taxon>
        <taxon>Gallaecimonadaceae</taxon>
        <taxon>Gallaecimonas</taxon>
    </lineage>
</organism>
<dbReference type="AlphaFoldDB" id="K2IHJ2"/>
<feature type="transmembrane region" description="Helical" evidence="1">
    <location>
        <begin position="426"/>
        <end position="445"/>
    </location>
</feature>
<evidence type="ECO:0008006" key="4">
    <source>
        <dbReference type="Google" id="ProtNLM"/>
    </source>
</evidence>
<feature type="transmembrane region" description="Helical" evidence="1">
    <location>
        <begin position="395"/>
        <end position="414"/>
    </location>
</feature>
<feature type="transmembrane region" description="Helical" evidence="1">
    <location>
        <begin position="328"/>
        <end position="349"/>
    </location>
</feature>
<name>K2IHJ2_9GAMM</name>
<reference evidence="2 3" key="1">
    <citation type="journal article" date="2012" name="J. Bacteriol.">
        <title>Genome Sequence of Gallaecimonas xiamenensis Type Strain 3-C-1.</title>
        <authorList>
            <person name="Lai Q."/>
            <person name="Wang L."/>
            <person name="Wang W."/>
            <person name="Shao Z."/>
        </authorList>
    </citation>
    <scope>NUCLEOTIDE SEQUENCE [LARGE SCALE GENOMIC DNA]</scope>
    <source>
        <strain evidence="2 3">3-C-1</strain>
    </source>
</reference>